<reference evidence="2 3" key="1">
    <citation type="submission" date="2023-06" db="EMBL/GenBank/DDBJ databases">
        <authorList>
            <person name="Oyuntsetseg B."/>
            <person name="Kim S.B."/>
        </authorList>
    </citation>
    <scope>NUCLEOTIDE SEQUENCE [LARGE SCALE GENOMIC DNA]</scope>
    <source>
        <strain evidence="2 3">2-15</strain>
    </source>
</reference>
<gene>
    <name evidence="2" type="ORF">QRX50_22185</name>
</gene>
<evidence type="ECO:0000256" key="1">
    <source>
        <dbReference type="SAM" id="MobiDB-lite"/>
    </source>
</evidence>
<dbReference type="Proteomes" id="UP001236014">
    <property type="component" value="Chromosome"/>
</dbReference>
<dbReference type="AlphaFoldDB" id="A0A9Y2MVV3"/>
<sequence length="60" mass="5550">MKPTAGTAGTAGIGSGLDERISGATVPADSAARLGADEAAVPRVGRSTIAAGRSVAGGAA</sequence>
<evidence type="ECO:0000313" key="2">
    <source>
        <dbReference type="EMBL" id="WIX83275.1"/>
    </source>
</evidence>
<name>A0A9Y2MVV3_9PSEU</name>
<evidence type="ECO:0000313" key="3">
    <source>
        <dbReference type="Proteomes" id="UP001236014"/>
    </source>
</evidence>
<dbReference type="KEGG" id="acab:QRX50_22185"/>
<protein>
    <submittedName>
        <fullName evidence="2">Uncharacterized protein</fullName>
    </submittedName>
</protein>
<keyword evidence="3" id="KW-1185">Reference proteome</keyword>
<feature type="region of interest" description="Disordered" evidence="1">
    <location>
        <begin position="1"/>
        <end position="21"/>
    </location>
</feature>
<proteinExistence type="predicted"/>
<organism evidence="2 3">
    <name type="scientific">Amycolatopsis carbonis</name>
    <dbReference type="NCBI Taxonomy" id="715471"/>
    <lineage>
        <taxon>Bacteria</taxon>
        <taxon>Bacillati</taxon>
        <taxon>Actinomycetota</taxon>
        <taxon>Actinomycetes</taxon>
        <taxon>Pseudonocardiales</taxon>
        <taxon>Pseudonocardiaceae</taxon>
        <taxon>Amycolatopsis</taxon>
    </lineage>
</organism>
<dbReference type="EMBL" id="CP127294">
    <property type="protein sequence ID" value="WIX83275.1"/>
    <property type="molecule type" value="Genomic_DNA"/>
</dbReference>
<accession>A0A9Y2MVV3</accession>
<dbReference type="RefSeq" id="WP_285973828.1">
    <property type="nucleotide sequence ID" value="NZ_CP127294.1"/>
</dbReference>